<accession>A0A1F7XMF7</accession>
<protein>
    <submittedName>
        <fullName evidence="2">Uncharacterized protein</fullName>
    </submittedName>
</protein>
<evidence type="ECO:0000313" key="2">
    <source>
        <dbReference type="EMBL" id="OGM15979.1"/>
    </source>
</evidence>
<comment type="caution">
    <text evidence="2">The sequence shown here is derived from an EMBL/GenBank/DDBJ whole genome shotgun (WGS) entry which is preliminary data.</text>
</comment>
<keyword evidence="1" id="KW-1133">Transmembrane helix</keyword>
<sequence>MLGKTLGKIDRFYPILVIVLIALSVLVFFSLRSVFNGLTNASEFDLGVAPSNTKINEKNLNEAYKEVSEKPVLKFDLAQ</sequence>
<name>A0A1F7XMF7_9BACT</name>
<dbReference type="Proteomes" id="UP000177382">
    <property type="component" value="Unassembled WGS sequence"/>
</dbReference>
<evidence type="ECO:0000313" key="3">
    <source>
        <dbReference type="Proteomes" id="UP000177382"/>
    </source>
</evidence>
<feature type="transmembrane region" description="Helical" evidence="1">
    <location>
        <begin position="12"/>
        <end position="31"/>
    </location>
</feature>
<evidence type="ECO:0000256" key="1">
    <source>
        <dbReference type="SAM" id="Phobius"/>
    </source>
</evidence>
<reference evidence="2 3" key="1">
    <citation type="journal article" date="2016" name="Nat. Commun.">
        <title>Thousands of microbial genomes shed light on interconnected biogeochemical processes in an aquifer system.</title>
        <authorList>
            <person name="Anantharaman K."/>
            <person name="Brown C.T."/>
            <person name="Hug L.A."/>
            <person name="Sharon I."/>
            <person name="Castelle C.J."/>
            <person name="Probst A.J."/>
            <person name="Thomas B.C."/>
            <person name="Singh A."/>
            <person name="Wilkins M.J."/>
            <person name="Karaoz U."/>
            <person name="Brodie E.L."/>
            <person name="Williams K.H."/>
            <person name="Hubbard S.S."/>
            <person name="Banfield J.F."/>
        </authorList>
    </citation>
    <scope>NUCLEOTIDE SEQUENCE [LARGE SCALE GENOMIC DNA]</scope>
</reference>
<gene>
    <name evidence="2" type="ORF">A2V97_04405</name>
</gene>
<dbReference type="AlphaFoldDB" id="A0A1F7XMF7"/>
<dbReference type="EMBL" id="MGFX01000001">
    <property type="protein sequence ID" value="OGM15979.1"/>
    <property type="molecule type" value="Genomic_DNA"/>
</dbReference>
<keyword evidence="1" id="KW-0472">Membrane</keyword>
<keyword evidence="1" id="KW-0812">Transmembrane</keyword>
<proteinExistence type="predicted"/>
<dbReference type="STRING" id="1802485.A2V97_04405"/>
<organism evidence="2 3">
    <name type="scientific">Candidatus Woesebacteria bacterium RBG_16_42_24</name>
    <dbReference type="NCBI Taxonomy" id="1802485"/>
    <lineage>
        <taxon>Bacteria</taxon>
        <taxon>Candidatus Woeseibacteriota</taxon>
    </lineage>
</organism>